<reference evidence="1 2" key="1">
    <citation type="submission" date="2019-05" db="EMBL/GenBank/DDBJ databases">
        <title>Another draft genome of Portunus trituberculatus and its Hox gene families provides insights of decapod evolution.</title>
        <authorList>
            <person name="Jeong J.-H."/>
            <person name="Song I."/>
            <person name="Kim S."/>
            <person name="Choi T."/>
            <person name="Kim D."/>
            <person name="Ryu S."/>
            <person name="Kim W."/>
        </authorList>
    </citation>
    <scope>NUCLEOTIDE SEQUENCE [LARGE SCALE GENOMIC DNA]</scope>
    <source>
        <tissue evidence="1">Muscle</tissue>
    </source>
</reference>
<comment type="caution">
    <text evidence="1">The sequence shown here is derived from an EMBL/GenBank/DDBJ whole genome shotgun (WGS) entry which is preliminary data.</text>
</comment>
<evidence type="ECO:0000313" key="1">
    <source>
        <dbReference type="EMBL" id="MPC81903.1"/>
    </source>
</evidence>
<dbReference type="Proteomes" id="UP000324222">
    <property type="component" value="Unassembled WGS sequence"/>
</dbReference>
<proteinExistence type="predicted"/>
<dbReference type="AlphaFoldDB" id="A0A5B7IHX3"/>
<sequence length="44" mass="4959">MTSRGLGYIRGDMQGCGHKRFDQLSVKTHSFHLSSSKHEHSGEE</sequence>
<dbReference type="EMBL" id="VSRR010058345">
    <property type="protein sequence ID" value="MPC81903.1"/>
    <property type="molecule type" value="Genomic_DNA"/>
</dbReference>
<organism evidence="1 2">
    <name type="scientific">Portunus trituberculatus</name>
    <name type="common">Swimming crab</name>
    <name type="synonym">Neptunus trituberculatus</name>
    <dbReference type="NCBI Taxonomy" id="210409"/>
    <lineage>
        <taxon>Eukaryota</taxon>
        <taxon>Metazoa</taxon>
        <taxon>Ecdysozoa</taxon>
        <taxon>Arthropoda</taxon>
        <taxon>Crustacea</taxon>
        <taxon>Multicrustacea</taxon>
        <taxon>Malacostraca</taxon>
        <taxon>Eumalacostraca</taxon>
        <taxon>Eucarida</taxon>
        <taxon>Decapoda</taxon>
        <taxon>Pleocyemata</taxon>
        <taxon>Brachyura</taxon>
        <taxon>Eubrachyura</taxon>
        <taxon>Portunoidea</taxon>
        <taxon>Portunidae</taxon>
        <taxon>Portuninae</taxon>
        <taxon>Portunus</taxon>
    </lineage>
</organism>
<protein>
    <submittedName>
        <fullName evidence="1">Uncharacterized protein</fullName>
    </submittedName>
</protein>
<gene>
    <name evidence="1" type="ORF">E2C01_076542</name>
</gene>
<keyword evidence="2" id="KW-1185">Reference proteome</keyword>
<accession>A0A5B7IHX3</accession>
<name>A0A5B7IHX3_PORTR</name>
<evidence type="ECO:0000313" key="2">
    <source>
        <dbReference type="Proteomes" id="UP000324222"/>
    </source>
</evidence>